<dbReference type="Proteomes" id="UP000217954">
    <property type="component" value="Chromosome"/>
</dbReference>
<gene>
    <name evidence="2" type="ORF">MSTE_01717</name>
</gene>
<evidence type="ECO:0000256" key="1">
    <source>
        <dbReference type="SAM" id="MobiDB-lite"/>
    </source>
</evidence>
<protein>
    <recommendedName>
        <fullName evidence="4">ESX-1 secretion-associated protein</fullName>
    </recommendedName>
</protein>
<feature type="compositionally biased region" description="Low complexity" evidence="1">
    <location>
        <begin position="11"/>
        <end position="22"/>
    </location>
</feature>
<reference evidence="2 3" key="2">
    <citation type="journal article" date="2017" name="Int. J. Syst. Evol. Microbiol.">
        <title>Mycobacterium stephanolepidis sp. nov., a rapidly growing species related to Mycobacterium chelonae, isolated from marine teleost fish, Stephanolepis cirrhifer.</title>
        <authorList>
            <person name="Fukano H."/>
            <person name="Wada S."/>
            <person name="Kurata O."/>
            <person name="Katayama K."/>
            <person name="Fujiwara N."/>
            <person name="Hoshino Y."/>
        </authorList>
    </citation>
    <scope>NUCLEOTIDE SEQUENCE [LARGE SCALE GENOMIC DNA]</scope>
    <source>
        <strain evidence="2 3">NJB0901</strain>
    </source>
</reference>
<evidence type="ECO:0000313" key="3">
    <source>
        <dbReference type="Proteomes" id="UP000217954"/>
    </source>
</evidence>
<dbReference type="KEGG" id="mste:MSTE_01717"/>
<sequence length="107" mass="10749">MKVDPANVRQGAGKVDGVGADVSKLKAPDSSGAASGLKGFATAGALPAASDALKTSLTVVAGRYEQMGVLLRRSADSYEHQDGKTAVSLTQMVGDGLTSLGDLNTAK</sequence>
<dbReference type="EMBL" id="AP018165">
    <property type="protein sequence ID" value="BAX97036.1"/>
    <property type="molecule type" value="Genomic_DNA"/>
</dbReference>
<keyword evidence="3" id="KW-1185">Reference proteome</keyword>
<accession>A0A1Z4EVN7</accession>
<evidence type="ECO:0000313" key="2">
    <source>
        <dbReference type="EMBL" id="BAX97036.1"/>
    </source>
</evidence>
<proteinExistence type="predicted"/>
<reference evidence="3" key="1">
    <citation type="journal article" date="2017" name="Genome Announc.">
        <title>Complete Genome Sequence of Mycobacterium stephanolepidis.</title>
        <authorList>
            <person name="Fukano H."/>
            <person name="Yoshida M."/>
            <person name="Katayama Y."/>
            <person name="Omatsu T."/>
            <person name="Mizutani T."/>
            <person name="Kurata O."/>
            <person name="Wada S."/>
            <person name="Hoshino Y."/>
        </authorList>
    </citation>
    <scope>NUCLEOTIDE SEQUENCE [LARGE SCALE GENOMIC DNA]</scope>
    <source>
        <strain evidence="3">NJB0901</strain>
    </source>
</reference>
<organism evidence="2 3">
    <name type="scientific">[Mycobacterium] stephanolepidis</name>
    <dbReference type="NCBI Taxonomy" id="1520670"/>
    <lineage>
        <taxon>Bacteria</taxon>
        <taxon>Bacillati</taxon>
        <taxon>Actinomycetota</taxon>
        <taxon>Actinomycetes</taxon>
        <taxon>Mycobacteriales</taxon>
        <taxon>Mycobacteriaceae</taxon>
        <taxon>Mycobacteroides</taxon>
    </lineage>
</organism>
<dbReference type="AlphaFoldDB" id="A0A1Z4EVN7"/>
<dbReference type="Pfam" id="PF10824">
    <property type="entry name" value="T7SS_ESX_EspC"/>
    <property type="match status" value="1"/>
</dbReference>
<dbReference type="RefSeq" id="WP_096500429.1">
    <property type="nucleotide sequence ID" value="NZ_AP018165.1"/>
</dbReference>
<name>A0A1Z4EVN7_9MYCO</name>
<feature type="region of interest" description="Disordered" evidence="1">
    <location>
        <begin position="1"/>
        <end position="22"/>
    </location>
</feature>
<dbReference type="InterPro" id="IPR022536">
    <property type="entry name" value="EspC"/>
</dbReference>
<evidence type="ECO:0008006" key="4">
    <source>
        <dbReference type="Google" id="ProtNLM"/>
    </source>
</evidence>
<dbReference type="GO" id="GO:0009306">
    <property type="term" value="P:protein secretion"/>
    <property type="evidence" value="ECO:0007669"/>
    <property type="project" value="InterPro"/>
</dbReference>
<dbReference type="OrthoDB" id="4763229at2"/>